<dbReference type="Proteomes" id="UP000626109">
    <property type="component" value="Unassembled WGS sequence"/>
</dbReference>
<feature type="non-terminal residue" evidence="1">
    <location>
        <position position="347"/>
    </location>
</feature>
<protein>
    <submittedName>
        <fullName evidence="1">Uncharacterized protein</fullName>
    </submittedName>
</protein>
<sequence length="347" mass="40315">VIDARWFARQNPEAAALRRRSLSRQALVLWRLRAFGAVKEQHQPRQRLVFRAVLHHWHQETCASWWCRWLEASCARRHKSWLLRSCQTAWGALASMQKSRQAAASQCLRRLSELRQEAVVQHWARVAGCRRHAGLSAGSVRSRLQPCWAALALNAALQRSSRALELRVARRRLATCLLGFSHATRTAKNARRLSARILHREGLVALRFDVLPAWRGAARARKDLRQRQLVFNRQLAIRRLSFWRNWSSNTLARRRRCRSAVETIALRTDCRKRRMLELWAAAAAAACRGRRRFATVFGRRGLALCHWAWSCWLREVRAGLMQQREELQQQLAEALAHDLELSSELQE</sequence>
<gene>
    <name evidence="1" type="ORF">PGLA2088_LOCUS34748</name>
</gene>
<accession>A0A813KLG2</accession>
<evidence type="ECO:0000313" key="2">
    <source>
        <dbReference type="Proteomes" id="UP000626109"/>
    </source>
</evidence>
<proteinExistence type="predicted"/>
<evidence type="ECO:0000313" key="1">
    <source>
        <dbReference type="EMBL" id="CAE8707984.1"/>
    </source>
</evidence>
<comment type="caution">
    <text evidence="1">The sequence shown here is derived from an EMBL/GenBank/DDBJ whole genome shotgun (WGS) entry which is preliminary data.</text>
</comment>
<name>A0A813KLG2_POLGL</name>
<dbReference type="AlphaFoldDB" id="A0A813KLG2"/>
<dbReference type="EMBL" id="CAJNNW010031546">
    <property type="protein sequence ID" value="CAE8707984.1"/>
    <property type="molecule type" value="Genomic_DNA"/>
</dbReference>
<reference evidence="1" key="1">
    <citation type="submission" date="2021-02" db="EMBL/GenBank/DDBJ databases">
        <authorList>
            <person name="Dougan E. K."/>
            <person name="Rhodes N."/>
            <person name="Thang M."/>
            <person name="Chan C."/>
        </authorList>
    </citation>
    <scope>NUCLEOTIDE SEQUENCE</scope>
</reference>
<feature type="non-terminal residue" evidence="1">
    <location>
        <position position="1"/>
    </location>
</feature>
<organism evidence="1 2">
    <name type="scientific">Polarella glacialis</name>
    <name type="common">Dinoflagellate</name>
    <dbReference type="NCBI Taxonomy" id="89957"/>
    <lineage>
        <taxon>Eukaryota</taxon>
        <taxon>Sar</taxon>
        <taxon>Alveolata</taxon>
        <taxon>Dinophyceae</taxon>
        <taxon>Suessiales</taxon>
        <taxon>Suessiaceae</taxon>
        <taxon>Polarella</taxon>
    </lineage>
</organism>